<sequence>MREASEQEAFANRLARLLTGQRTILYLGASVTAQKESYCHAFHDLLCRVTGHAHEFHRIAEGGASSAYALALLLQSLRDRPRRYDLVFLETLTGDLNLLVPPAVVPAVLGATADAVRDQGGELCMIKLPRLDRPDDHPITLAYDESAAELGLPVLDVSGFGRPEHGAEPLSRMALRDGIHTTEAGSVLFGASLLSRLLSPDAAWPEPRSAPGFGAPLRQRLGRLQWLLDDLDWRRTDGLERDVFRAPSGERVHPVVLGPAEQPIEFAFSGYIAYFLFVSAPDSAMIELTFQGVARRTPLLDRYGHFPHLHMKSVFRDFREGDEIRILGLDELPHPNPVPSEHRHLLSKHRKVRFLGVIGAPGPD</sequence>
<keyword evidence="2" id="KW-1185">Reference proteome</keyword>
<dbReference type="AlphaFoldDB" id="A0A4Q0MLA3"/>
<comment type="caution">
    <text evidence="1">The sequence shown here is derived from an EMBL/GenBank/DDBJ whole genome shotgun (WGS) entry which is preliminary data.</text>
</comment>
<proteinExistence type="predicted"/>
<dbReference type="RefSeq" id="WP_128776695.1">
    <property type="nucleotide sequence ID" value="NZ_RYFI01000004.1"/>
</dbReference>
<evidence type="ECO:0000313" key="2">
    <source>
        <dbReference type="Proteomes" id="UP000289708"/>
    </source>
</evidence>
<evidence type="ECO:0000313" key="1">
    <source>
        <dbReference type="EMBL" id="RXF74470.1"/>
    </source>
</evidence>
<dbReference type="GO" id="GO:0016788">
    <property type="term" value="F:hydrolase activity, acting on ester bonds"/>
    <property type="evidence" value="ECO:0007669"/>
    <property type="project" value="UniProtKB-ARBA"/>
</dbReference>
<organism evidence="1 2">
    <name type="scientific">Hansschlegelia zhihuaiae</name>
    <dbReference type="NCBI Taxonomy" id="405005"/>
    <lineage>
        <taxon>Bacteria</taxon>
        <taxon>Pseudomonadati</taxon>
        <taxon>Pseudomonadota</taxon>
        <taxon>Alphaproteobacteria</taxon>
        <taxon>Hyphomicrobiales</taxon>
        <taxon>Methylopilaceae</taxon>
        <taxon>Hansschlegelia</taxon>
    </lineage>
</organism>
<accession>A0A4Q0MLA3</accession>
<name>A0A4Q0MLA3_9HYPH</name>
<keyword evidence="1" id="KW-0378">Hydrolase</keyword>
<dbReference type="Proteomes" id="UP000289708">
    <property type="component" value="Unassembled WGS sequence"/>
</dbReference>
<reference evidence="1 2" key="1">
    <citation type="submission" date="2018-12" db="EMBL/GenBank/DDBJ databases">
        <title>bacterium Hansschlegelia zhihuaiae S113.</title>
        <authorList>
            <person name="He J."/>
        </authorList>
    </citation>
    <scope>NUCLEOTIDE SEQUENCE [LARGE SCALE GENOMIC DNA]</scope>
    <source>
        <strain evidence="1 2">S 113</strain>
    </source>
</reference>
<dbReference type="Gene3D" id="3.40.50.1110">
    <property type="entry name" value="SGNH hydrolase"/>
    <property type="match status" value="1"/>
</dbReference>
<dbReference type="InterPro" id="IPR036514">
    <property type="entry name" value="SGNH_hydro_sf"/>
</dbReference>
<dbReference type="SUPFAM" id="SSF52266">
    <property type="entry name" value="SGNH hydrolase"/>
    <property type="match status" value="1"/>
</dbReference>
<gene>
    <name evidence="1" type="ORF">EK403_06590</name>
</gene>
<protein>
    <submittedName>
        <fullName evidence="1">SGNH/GDSL hydrolase family protein</fullName>
    </submittedName>
</protein>
<dbReference type="EMBL" id="RYFI01000004">
    <property type="protein sequence ID" value="RXF74470.1"/>
    <property type="molecule type" value="Genomic_DNA"/>
</dbReference>